<dbReference type="Proteomes" id="UP000006727">
    <property type="component" value="Chromosome 22"/>
</dbReference>
<reference evidence="1 2" key="2">
    <citation type="journal article" date="2018" name="Plant J.">
        <title>The Physcomitrella patens chromosome-scale assembly reveals moss genome structure and evolution.</title>
        <authorList>
            <person name="Lang D."/>
            <person name="Ullrich K.K."/>
            <person name="Murat F."/>
            <person name="Fuchs J."/>
            <person name="Jenkins J."/>
            <person name="Haas F.B."/>
            <person name="Piednoel M."/>
            <person name="Gundlach H."/>
            <person name="Van Bel M."/>
            <person name="Meyberg R."/>
            <person name="Vives C."/>
            <person name="Morata J."/>
            <person name="Symeonidi A."/>
            <person name="Hiss M."/>
            <person name="Muchero W."/>
            <person name="Kamisugi Y."/>
            <person name="Saleh O."/>
            <person name="Blanc G."/>
            <person name="Decker E.L."/>
            <person name="van Gessel N."/>
            <person name="Grimwood J."/>
            <person name="Hayes R.D."/>
            <person name="Graham S.W."/>
            <person name="Gunter L.E."/>
            <person name="McDaniel S.F."/>
            <person name="Hoernstein S.N.W."/>
            <person name="Larsson A."/>
            <person name="Li F.W."/>
            <person name="Perroud P.F."/>
            <person name="Phillips J."/>
            <person name="Ranjan P."/>
            <person name="Rokshar D.S."/>
            <person name="Rothfels C.J."/>
            <person name="Schneider L."/>
            <person name="Shu S."/>
            <person name="Stevenson D.W."/>
            <person name="Thummler F."/>
            <person name="Tillich M."/>
            <person name="Villarreal Aguilar J.C."/>
            <person name="Widiez T."/>
            <person name="Wong G.K."/>
            <person name="Wymore A."/>
            <person name="Zhang Y."/>
            <person name="Zimmer A.D."/>
            <person name="Quatrano R.S."/>
            <person name="Mayer K.F.X."/>
            <person name="Goodstein D."/>
            <person name="Casacuberta J.M."/>
            <person name="Vandepoele K."/>
            <person name="Reski R."/>
            <person name="Cuming A.C."/>
            <person name="Tuskan G.A."/>
            <person name="Maumus F."/>
            <person name="Salse J."/>
            <person name="Schmutz J."/>
            <person name="Rensing S.A."/>
        </authorList>
    </citation>
    <scope>NUCLEOTIDE SEQUENCE [LARGE SCALE GENOMIC DNA]</scope>
    <source>
        <strain evidence="1 2">cv. Gransden 2004</strain>
    </source>
</reference>
<name>A0A7I3YVX9_PHYPA</name>
<evidence type="ECO:0000313" key="1">
    <source>
        <dbReference type="EnsemblPlants" id="PAC:32902901.CDS.1"/>
    </source>
</evidence>
<dbReference type="Gramene" id="Pp3c22_14060V3.2">
    <property type="protein sequence ID" value="PAC:32902901.CDS.1"/>
    <property type="gene ID" value="Pp3c22_14060"/>
</dbReference>
<gene>
    <name evidence="1" type="primary">LOC112275292</name>
</gene>
<reference evidence="1 2" key="1">
    <citation type="journal article" date="2008" name="Science">
        <title>The Physcomitrella genome reveals evolutionary insights into the conquest of land by plants.</title>
        <authorList>
            <person name="Rensing S."/>
            <person name="Lang D."/>
            <person name="Zimmer A."/>
            <person name="Terry A."/>
            <person name="Salamov A."/>
            <person name="Shapiro H."/>
            <person name="Nishiyama T."/>
            <person name="Perroud P.-F."/>
            <person name="Lindquist E."/>
            <person name="Kamisugi Y."/>
            <person name="Tanahashi T."/>
            <person name="Sakakibara K."/>
            <person name="Fujita T."/>
            <person name="Oishi K."/>
            <person name="Shin-I T."/>
            <person name="Kuroki Y."/>
            <person name="Toyoda A."/>
            <person name="Suzuki Y."/>
            <person name="Hashimoto A."/>
            <person name="Yamaguchi K."/>
            <person name="Sugano A."/>
            <person name="Kohara Y."/>
            <person name="Fujiyama A."/>
            <person name="Anterola A."/>
            <person name="Aoki S."/>
            <person name="Ashton N."/>
            <person name="Barbazuk W.B."/>
            <person name="Barker E."/>
            <person name="Bennetzen J."/>
            <person name="Bezanilla M."/>
            <person name="Blankenship R."/>
            <person name="Cho S.H."/>
            <person name="Dutcher S."/>
            <person name="Estelle M."/>
            <person name="Fawcett J.A."/>
            <person name="Gundlach H."/>
            <person name="Hanada K."/>
            <person name="Heyl A."/>
            <person name="Hicks K.A."/>
            <person name="Hugh J."/>
            <person name="Lohr M."/>
            <person name="Mayer K."/>
            <person name="Melkozernov A."/>
            <person name="Murata T."/>
            <person name="Nelson D."/>
            <person name="Pils B."/>
            <person name="Prigge M."/>
            <person name="Reiss B."/>
            <person name="Renner T."/>
            <person name="Rombauts S."/>
            <person name="Rushton P."/>
            <person name="Sanderfoot A."/>
            <person name="Schween G."/>
            <person name="Shiu S.-H."/>
            <person name="Stueber K."/>
            <person name="Theodoulou F.L."/>
            <person name="Tu H."/>
            <person name="Van de Peer Y."/>
            <person name="Verrier P.J."/>
            <person name="Waters E."/>
            <person name="Wood A."/>
            <person name="Yang L."/>
            <person name="Cove D."/>
            <person name="Cuming A."/>
            <person name="Hasebe M."/>
            <person name="Lucas S."/>
            <person name="Mishler D.B."/>
            <person name="Reski R."/>
            <person name="Grigoriev I."/>
            <person name="Quatrano R.S."/>
            <person name="Boore J.L."/>
        </authorList>
    </citation>
    <scope>NUCLEOTIDE SEQUENCE [LARGE SCALE GENOMIC DNA]</scope>
    <source>
        <strain evidence="1 2">cv. Gransden 2004</strain>
    </source>
</reference>
<evidence type="ECO:0000313" key="2">
    <source>
        <dbReference type="Proteomes" id="UP000006727"/>
    </source>
</evidence>
<dbReference type="EMBL" id="ABEU02000022">
    <property type="status" value="NOT_ANNOTATED_CDS"/>
    <property type="molecule type" value="Genomic_DNA"/>
</dbReference>
<protein>
    <submittedName>
        <fullName evidence="1">Uncharacterized protein</fullName>
    </submittedName>
</protein>
<dbReference type="InParanoid" id="A0A7I3YVX9"/>
<organism evidence="1 2">
    <name type="scientific">Physcomitrium patens</name>
    <name type="common">Spreading-leaved earth moss</name>
    <name type="synonym">Physcomitrella patens</name>
    <dbReference type="NCBI Taxonomy" id="3218"/>
    <lineage>
        <taxon>Eukaryota</taxon>
        <taxon>Viridiplantae</taxon>
        <taxon>Streptophyta</taxon>
        <taxon>Embryophyta</taxon>
        <taxon>Bryophyta</taxon>
        <taxon>Bryophytina</taxon>
        <taxon>Bryopsida</taxon>
        <taxon>Funariidae</taxon>
        <taxon>Funariales</taxon>
        <taxon>Funariaceae</taxon>
        <taxon>Physcomitrium</taxon>
    </lineage>
</organism>
<accession>A0A7I3YVX9</accession>
<proteinExistence type="predicted"/>
<keyword evidence="2" id="KW-1185">Reference proteome</keyword>
<reference evidence="1" key="3">
    <citation type="submission" date="2020-12" db="UniProtKB">
        <authorList>
            <consortium name="EnsemblPlants"/>
        </authorList>
    </citation>
    <scope>IDENTIFICATION</scope>
</reference>
<sequence length="110" mass="12396">MVNYDIVTSIDTCCVSVHLVYTPVSSTRLVFFHLVAQITHLCRCRFPIPSVGIKIQAYACTLVVDLTRRPFSILEDRARVGSSHCLQSKCTTPVSSTYHISIDYFCNHLD</sequence>
<dbReference type="EnsemblPlants" id="Pp3c22_14060V3.2">
    <property type="protein sequence ID" value="PAC:32902901.CDS.1"/>
    <property type="gene ID" value="Pp3c22_14060"/>
</dbReference>
<dbReference type="AlphaFoldDB" id="A0A7I3YVX9"/>